<evidence type="ECO:0000313" key="1">
    <source>
        <dbReference type="EMBL" id="GAA4809649.1"/>
    </source>
</evidence>
<dbReference type="Proteomes" id="UP001500839">
    <property type="component" value="Unassembled WGS sequence"/>
</dbReference>
<gene>
    <name evidence="1" type="ORF">GCM10023353_12130</name>
</gene>
<sequence>MSRVVQLIRRNADGIDELVLDVAGPEMGAQGVLLGKGSLKAMYHAPRTTPQQVLASLPGAIPSRDRVETRVFTLIVRTEAHGGDSWEDVDSLLWSVARPGVYWIIRVESDDGGEVREITVRRTGTPKLTAPDGTDPARAGYAVWEIEVTAFDPWWYGPPVVDEFVNPSSGTHSETLVLPNTGDHDAWLRWIIRESEAAQTWTIPDGLGVYPEGHAKAGQRIMHTLPELAAGKHGMVDTSPQRIPLSVLDEPMAFGKLRQTRWTHAIPPGLARVELPVTVTGSATAGIRVKLTPRYERPYGRTL</sequence>
<name>A0ABP9CET6_9ACTN</name>
<dbReference type="RefSeq" id="WP_200170740.1">
    <property type="nucleotide sequence ID" value="NZ_BAABKQ010000001.1"/>
</dbReference>
<reference evidence="2" key="1">
    <citation type="journal article" date="2019" name="Int. J. Syst. Evol. Microbiol.">
        <title>The Global Catalogue of Microorganisms (GCM) 10K type strain sequencing project: providing services to taxonomists for standard genome sequencing and annotation.</title>
        <authorList>
            <consortium name="The Broad Institute Genomics Platform"/>
            <consortium name="The Broad Institute Genome Sequencing Center for Infectious Disease"/>
            <person name="Wu L."/>
            <person name="Ma J."/>
        </authorList>
    </citation>
    <scope>NUCLEOTIDE SEQUENCE [LARGE SCALE GENOMIC DNA]</scope>
    <source>
        <strain evidence="2">JCM 18542</strain>
    </source>
</reference>
<comment type="caution">
    <text evidence="1">The sequence shown here is derived from an EMBL/GenBank/DDBJ whole genome shotgun (WGS) entry which is preliminary data.</text>
</comment>
<dbReference type="EMBL" id="BAABKQ010000001">
    <property type="protein sequence ID" value="GAA4809649.1"/>
    <property type="molecule type" value="Genomic_DNA"/>
</dbReference>
<evidence type="ECO:0008006" key="3">
    <source>
        <dbReference type="Google" id="ProtNLM"/>
    </source>
</evidence>
<protein>
    <recommendedName>
        <fullName evidence="3">Minor tail protein</fullName>
    </recommendedName>
</protein>
<proteinExistence type="predicted"/>
<organism evidence="1 2">
    <name type="scientific">Tomitella cavernea</name>
    <dbReference type="NCBI Taxonomy" id="1387982"/>
    <lineage>
        <taxon>Bacteria</taxon>
        <taxon>Bacillati</taxon>
        <taxon>Actinomycetota</taxon>
        <taxon>Actinomycetes</taxon>
        <taxon>Mycobacteriales</taxon>
        <taxon>Tomitella</taxon>
    </lineage>
</organism>
<accession>A0ABP9CET6</accession>
<keyword evidence="2" id="KW-1185">Reference proteome</keyword>
<evidence type="ECO:0000313" key="2">
    <source>
        <dbReference type="Proteomes" id="UP001500839"/>
    </source>
</evidence>